<dbReference type="Proteomes" id="UP000663860">
    <property type="component" value="Unassembled WGS sequence"/>
</dbReference>
<name>A0A814BIG9_9BILA</name>
<evidence type="ECO:0000313" key="1">
    <source>
        <dbReference type="EMBL" id="CAF0928809.1"/>
    </source>
</evidence>
<gene>
    <name evidence="1" type="ORF">IZO911_LOCUS13748</name>
</gene>
<reference evidence="1" key="1">
    <citation type="submission" date="2021-02" db="EMBL/GenBank/DDBJ databases">
        <authorList>
            <person name="Nowell W R."/>
        </authorList>
    </citation>
    <scope>NUCLEOTIDE SEQUENCE</scope>
</reference>
<dbReference type="AlphaFoldDB" id="A0A814BIG9"/>
<dbReference type="PANTHER" id="PTHR31497">
    <property type="entry name" value="AUTOCRINE PROLIFERATION REPRESSOR PROTEIN A"/>
    <property type="match status" value="1"/>
</dbReference>
<evidence type="ECO:0000313" key="2">
    <source>
        <dbReference type="Proteomes" id="UP000663860"/>
    </source>
</evidence>
<dbReference type="EMBL" id="CAJNOE010000111">
    <property type="protein sequence ID" value="CAF0928809.1"/>
    <property type="molecule type" value="Genomic_DNA"/>
</dbReference>
<protein>
    <submittedName>
        <fullName evidence="1">Uncharacterized protein</fullName>
    </submittedName>
</protein>
<comment type="caution">
    <text evidence="1">The sequence shown here is derived from an EMBL/GenBank/DDBJ whole genome shotgun (WGS) entry which is preliminary data.</text>
</comment>
<dbReference type="InterPro" id="IPR009199">
    <property type="entry name" value="PhoPQ-act_pathogen-rel_PqaA"/>
</dbReference>
<accession>A0A814BIG9</accession>
<organism evidence="1 2">
    <name type="scientific">Adineta steineri</name>
    <dbReference type="NCBI Taxonomy" id="433720"/>
    <lineage>
        <taxon>Eukaryota</taxon>
        <taxon>Metazoa</taxon>
        <taxon>Spiralia</taxon>
        <taxon>Gnathifera</taxon>
        <taxon>Rotifera</taxon>
        <taxon>Eurotatoria</taxon>
        <taxon>Bdelloidea</taxon>
        <taxon>Adinetida</taxon>
        <taxon>Adinetidae</taxon>
        <taxon>Adineta</taxon>
    </lineage>
</organism>
<proteinExistence type="predicted"/>
<dbReference type="PANTHER" id="PTHR31497:SF0">
    <property type="entry name" value="AUTOCRINE PROLIFERATION REPRESSOR PROTEIN A"/>
    <property type="match status" value="1"/>
</dbReference>
<sequence>MHLFNRRDFRLLIADPNRPGHGIANPVIWLNTPVVTEAQTATTIVYSLTIASPMDGWEGFYIQVNFPGADGTVLVLTTETQIVPDTYPTNDCSGDSCYGTLV</sequence>